<dbReference type="AlphaFoldDB" id="A0A3L9Z2V3"/>
<dbReference type="PANTHER" id="PTHR47529">
    <property type="entry name" value="PEPTIDYL-PROLYL CIS-TRANS ISOMERASE D"/>
    <property type="match status" value="1"/>
</dbReference>
<keyword evidence="11" id="KW-0697">Rotamase</keyword>
<name>A0A3L9Z2V3_9FLAO</name>
<proteinExistence type="inferred from homology"/>
<evidence type="ECO:0000256" key="1">
    <source>
        <dbReference type="ARBA" id="ARBA00004382"/>
    </source>
</evidence>
<dbReference type="PANTHER" id="PTHR47529:SF1">
    <property type="entry name" value="PERIPLASMIC CHAPERONE PPID"/>
    <property type="match status" value="1"/>
</dbReference>
<keyword evidence="5" id="KW-1133">Transmembrane helix</keyword>
<evidence type="ECO:0000256" key="9">
    <source>
        <dbReference type="ARBA" id="ARBA00040743"/>
    </source>
</evidence>
<protein>
    <recommendedName>
        <fullName evidence="9">Periplasmic chaperone PpiD</fullName>
    </recommendedName>
    <alternativeName>
        <fullName evidence="10">Periplasmic folding chaperone</fullName>
    </alternativeName>
</protein>
<keyword evidence="3" id="KW-0997">Cell inner membrane</keyword>
<dbReference type="Proteomes" id="UP000271339">
    <property type="component" value="Unassembled WGS sequence"/>
</dbReference>
<dbReference type="PROSITE" id="PS01096">
    <property type="entry name" value="PPIC_PPIASE_1"/>
    <property type="match status" value="1"/>
</dbReference>
<keyword evidence="6" id="KW-0472">Membrane</keyword>
<keyword evidence="2" id="KW-1003">Cell membrane</keyword>
<keyword evidence="4" id="KW-0812">Transmembrane</keyword>
<sequence length="701" mass="77185">MAILNNIRKRGVFLIIIIALALFSFILADVIRNGGFSSNKSQTTVAVVNGTDIDRESFMQQVENVQRQLGPNGTTSQAMNRVWETELRKVLLEEQYEKLGLSAEKAQIGSAMRQSLAGNPTFLNEAGQFDEGKMQEYIASIKTSNPVAYQQWLDYEKSVEASVLQDTYYNLIKGGLRSTLAEGEQEYRFENDKVNIEYVQIPYTKIPDGDVTVTDEEIKAYVKEHSSKYEVEAKADIQYVTFSEEPTLDDVNDAKADIATLLSPKYQYSDTIQGFAKAVDFEEFVNANSDQPYVDKWQFKKELPQEAADSIMALKVGQVYGPYKIGNNFNLSRIVETKQLPDSIKSKHILVRFAGTLRAAEDITRSKEEAQKLADSLLTVVKRDKSKFDVLAGQFSDDTSNKDKGGDLGYNAPGRMVAAFDNFTIDNKPGTVGVVETDFGFHVISVEDQKNLQKAVKVATITKEIEASEKTMSDVFAQASKFELGSQKGDFSTFAKEQNIEVKPVNKIDRMDSNIPGVGNNRSIVNWAFEEDTNVGNVKRFSVPNGYVIVQVTRKSPKGLMSVAEASTAVTPILRNQKKAKKIRESITGTELKEIAASQNVTVQNATALTMAAPTIPGAGAELAVVGAAFSKKAGESTGLIDGKAGVFKVKVLAVNKAPNLESYTTYANQLNAKITPTVNNAIFKALKEGADIEDNRANFF</sequence>
<evidence type="ECO:0000256" key="5">
    <source>
        <dbReference type="ARBA" id="ARBA00022989"/>
    </source>
</evidence>
<dbReference type="SUPFAM" id="SSF54534">
    <property type="entry name" value="FKBP-like"/>
    <property type="match status" value="1"/>
</dbReference>
<dbReference type="Pfam" id="PF13623">
    <property type="entry name" value="SurA_N_2"/>
    <property type="match status" value="1"/>
</dbReference>
<evidence type="ECO:0000256" key="2">
    <source>
        <dbReference type="ARBA" id="ARBA00022475"/>
    </source>
</evidence>
<dbReference type="OrthoDB" id="9812372at2"/>
<evidence type="ECO:0000256" key="8">
    <source>
        <dbReference type="ARBA" id="ARBA00038408"/>
    </source>
</evidence>
<dbReference type="RefSeq" id="WP_121906473.1">
    <property type="nucleotide sequence ID" value="NZ_REFC01000011.1"/>
</dbReference>
<evidence type="ECO:0000313" key="13">
    <source>
        <dbReference type="EMBL" id="RMA66480.1"/>
    </source>
</evidence>
<evidence type="ECO:0000256" key="6">
    <source>
        <dbReference type="ARBA" id="ARBA00023136"/>
    </source>
</evidence>
<dbReference type="GO" id="GO:0005886">
    <property type="term" value="C:plasma membrane"/>
    <property type="evidence" value="ECO:0007669"/>
    <property type="project" value="UniProtKB-SubCell"/>
</dbReference>
<evidence type="ECO:0000256" key="3">
    <source>
        <dbReference type="ARBA" id="ARBA00022519"/>
    </source>
</evidence>
<dbReference type="EMBL" id="REFC01000011">
    <property type="protein sequence ID" value="RMA66480.1"/>
    <property type="molecule type" value="Genomic_DNA"/>
</dbReference>
<keyword evidence="11 13" id="KW-0413">Isomerase</keyword>
<accession>A0A3L9Z2V3</accession>
<dbReference type="PROSITE" id="PS50198">
    <property type="entry name" value="PPIC_PPIASE_2"/>
    <property type="match status" value="1"/>
</dbReference>
<comment type="caution">
    <text evidence="13">The sequence shown here is derived from an EMBL/GenBank/DDBJ whole genome shotgun (WGS) entry which is preliminary data.</text>
</comment>
<keyword evidence="7" id="KW-0143">Chaperone</keyword>
<evidence type="ECO:0000256" key="10">
    <source>
        <dbReference type="ARBA" id="ARBA00042775"/>
    </source>
</evidence>
<evidence type="ECO:0000313" key="14">
    <source>
        <dbReference type="Proteomes" id="UP000271339"/>
    </source>
</evidence>
<keyword evidence="14" id="KW-1185">Reference proteome</keyword>
<feature type="domain" description="PpiC" evidence="12">
    <location>
        <begin position="341"/>
        <end position="448"/>
    </location>
</feature>
<organism evidence="13 14">
    <name type="scientific">Ulvibacter antarcticus</name>
    <dbReference type="NCBI Taxonomy" id="442714"/>
    <lineage>
        <taxon>Bacteria</taxon>
        <taxon>Pseudomonadati</taxon>
        <taxon>Bacteroidota</taxon>
        <taxon>Flavobacteriia</taxon>
        <taxon>Flavobacteriales</taxon>
        <taxon>Flavobacteriaceae</taxon>
        <taxon>Ulvibacter</taxon>
    </lineage>
</organism>
<dbReference type="InterPro" id="IPR027304">
    <property type="entry name" value="Trigger_fact/SurA_dom_sf"/>
</dbReference>
<reference evidence="13 14" key="1">
    <citation type="submission" date="2018-10" db="EMBL/GenBank/DDBJ databases">
        <title>Genomic Encyclopedia of Archaeal and Bacterial Type Strains, Phase II (KMG-II): from individual species to whole genera.</title>
        <authorList>
            <person name="Goeker M."/>
        </authorList>
    </citation>
    <scope>NUCLEOTIDE SEQUENCE [LARGE SCALE GENOMIC DNA]</scope>
    <source>
        <strain evidence="13 14">DSM 23424</strain>
    </source>
</reference>
<evidence type="ECO:0000256" key="4">
    <source>
        <dbReference type="ARBA" id="ARBA00022692"/>
    </source>
</evidence>
<dbReference type="Pfam" id="PF13616">
    <property type="entry name" value="Rotamase_3"/>
    <property type="match status" value="1"/>
</dbReference>
<evidence type="ECO:0000256" key="11">
    <source>
        <dbReference type="PROSITE-ProRule" id="PRU00278"/>
    </source>
</evidence>
<dbReference type="InterPro" id="IPR052029">
    <property type="entry name" value="PpiD_chaperone"/>
</dbReference>
<evidence type="ECO:0000259" key="12">
    <source>
        <dbReference type="PROSITE" id="PS50198"/>
    </source>
</evidence>
<dbReference type="SUPFAM" id="SSF109998">
    <property type="entry name" value="Triger factor/SurA peptide-binding domain-like"/>
    <property type="match status" value="1"/>
</dbReference>
<dbReference type="InterPro" id="IPR000297">
    <property type="entry name" value="PPIase_PpiC"/>
</dbReference>
<dbReference type="Gene3D" id="3.10.50.40">
    <property type="match status" value="1"/>
</dbReference>
<comment type="similarity">
    <text evidence="8">Belongs to the PpiD chaperone family.</text>
</comment>
<dbReference type="InterPro" id="IPR023058">
    <property type="entry name" value="PPIase_PpiC_CS"/>
</dbReference>
<comment type="subcellular location">
    <subcellularLocation>
        <location evidence="1">Cell inner membrane</location>
        <topology evidence="1">Single-pass type II membrane protein</topology>
        <orientation evidence="1">Periplasmic side</orientation>
    </subcellularLocation>
</comment>
<dbReference type="GO" id="GO:0003755">
    <property type="term" value="F:peptidyl-prolyl cis-trans isomerase activity"/>
    <property type="evidence" value="ECO:0007669"/>
    <property type="project" value="UniProtKB-KW"/>
</dbReference>
<dbReference type="InterPro" id="IPR046357">
    <property type="entry name" value="PPIase_dom_sf"/>
</dbReference>
<evidence type="ECO:0000256" key="7">
    <source>
        <dbReference type="ARBA" id="ARBA00023186"/>
    </source>
</evidence>
<gene>
    <name evidence="13" type="ORF">BXY75_0906</name>
</gene>